<dbReference type="EMBL" id="AFYH01257088">
    <property type="status" value="NOT_ANNOTATED_CDS"/>
    <property type="molecule type" value="Genomic_DNA"/>
</dbReference>
<name>H3A1T1_LATCH</name>
<dbReference type="AlphaFoldDB" id="H3A1T1"/>
<keyword evidence="2" id="KW-1185">Reference proteome</keyword>
<dbReference type="eggNOG" id="ENOG502SHTP">
    <property type="taxonomic scope" value="Eukaryota"/>
</dbReference>
<proteinExistence type="predicted"/>
<dbReference type="InParanoid" id="H3A1T1"/>
<protein>
    <submittedName>
        <fullName evidence="1">Uncharacterized protein</fullName>
    </submittedName>
</protein>
<dbReference type="GeneTree" id="ENSGT00660000097476"/>
<accession>H3A1T1</accession>
<dbReference type="PANTHER" id="PTHR47018">
    <property type="entry name" value="CXC DOMAIN-CONTAINING PROTEIN-RELATED"/>
    <property type="match status" value="1"/>
</dbReference>
<dbReference type="Proteomes" id="UP000008672">
    <property type="component" value="Unassembled WGS sequence"/>
</dbReference>
<dbReference type="HOGENOM" id="CLU_689916_0_0_1"/>
<reference evidence="1" key="3">
    <citation type="submission" date="2025-09" db="UniProtKB">
        <authorList>
            <consortium name="Ensembl"/>
        </authorList>
    </citation>
    <scope>IDENTIFICATION</scope>
</reference>
<evidence type="ECO:0000313" key="1">
    <source>
        <dbReference type="Ensembl" id="ENSLACP00000003602.1"/>
    </source>
</evidence>
<reference evidence="1" key="2">
    <citation type="submission" date="2025-08" db="UniProtKB">
        <authorList>
            <consortium name="Ensembl"/>
        </authorList>
    </citation>
    <scope>IDENTIFICATION</scope>
</reference>
<sequence>CSLYKLVKAAYNDYSSEASCKPEEVINFEYWCERWKLESPQFQFWYLVLNMELTIVTLIHNNNVHYARWLPIHFRDMMSIEQLAREFHKGSFVVHKFGREFSTLAIDQAHEQNNAVVKGDGGVTGLNEDPSALKRWMVAGPVSRLVVEYEVVSGTKDTMKTSSHHEQTEATQRTFFENVNILPPCTSKTFDNYAREDVLPKLESYCTKYRRTDIVFDVYWQSNLKSEARSKRGKGIRRRVTGTSKPTNWWSFLCDKTALFHFLADKIAEISTTINHHDKEDLVLCTHEEADTCIFVHARHATMEGNKVLMIDASDDDVVIALSVLSSLKEHGLEKMWIAFGQGKIPIHDIVSMIGPVKASGISFFYAFSGCDVVFLWQR</sequence>
<dbReference type="PANTHER" id="PTHR47018:SF1">
    <property type="entry name" value="TESMIN_TSO1-LIKE CXC DOMAIN-CONTAINING PROTEIN"/>
    <property type="match status" value="1"/>
</dbReference>
<dbReference type="Ensembl" id="ENSLACT00000003635.1">
    <property type="protein sequence ID" value="ENSLACP00000003602.1"/>
    <property type="gene ID" value="ENSLACG00000003210.1"/>
</dbReference>
<evidence type="ECO:0000313" key="2">
    <source>
        <dbReference type="Proteomes" id="UP000008672"/>
    </source>
</evidence>
<organism evidence="1 2">
    <name type="scientific">Latimeria chalumnae</name>
    <name type="common">Coelacanth</name>
    <dbReference type="NCBI Taxonomy" id="7897"/>
    <lineage>
        <taxon>Eukaryota</taxon>
        <taxon>Metazoa</taxon>
        <taxon>Chordata</taxon>
        <taxon>Craniata</taxon>
        <taxon>Vertebrata</taxon>
        <taxon>Euteleostomi</taxon>
        <taxon>Coelacanthiformes</taxon>
        <taxon>Coelacanthidae</taxon>
        <taxon>Latimeria</taxon>
    </lineage>
</organism>
<reference evidence="2" key="1">
    <citation type="submission" date="2011-08" db="EMBL/GenBank/DDBJ databases">
        <title>The draft genome of Latimeria chalumnae.</title>
        <authorList>
            <person name="Di Palma F."/>
            <person name="Alfoldi J."/>
            <person name="Johnson J."/>
            <person name="Berlin A."/>
            <person name="Gnerre S."/>
            <person name="Jaffe D."/>
            <person name="MacCallum I."/>
            <person name="Young S."/>
            <person name="Walker B.J."/>
            <person name="Lander E."/>
            <person name="Lindblad-Toh K."/>
        </authorList>
    </citation>
    <scope>NUCLEOTIDE SEQUENCE [LARGE SCALE GENOMIC DNA]</scope>
    <source>
        <strain evidence="2">Wild caught</strain>
    </source>
</reference>